<evidence type="ECO:0000256" key="1">
    <source>
        <dbReference type="ARBA" id="ARBA00022723"/>
    </source>
</evidence>
<name>A0A1Y2CG62_9FUNG</name>
<evidence type="ECO:0008006" key="11">
    <source>
        <dbReference type="Google" id="ProtNLM"/>
    </source>
</evidence>
<dbReference type="InterPro" id="IPR035979">
    <property type="entry name" value="RBD_domain_sf"/>
</dbReference>
<dbReference type="PRINTS" id="PR01848">
    <property type="entry name" value="U2AUXFACTOR"/>
</dbReference>
<proteinExistence type="predicted"/>
<organism evidence="9 10">
    <name type="scientific">Rhizoclosmatium globosum</name>
    <dbReference type="NCBI Taxonomy" id="329046"/>
    <lineage>
        <taxon>Eukaryota</taxon>
        <taxon>Fungi</taxon>
        <taxon>Fungi incertae sedis</taxon>
        <taxon>Chytridiomycota</taxon>
        <taxon>Chytridiomycota incertae sedis</taxon>
        <taxon>Chytridiomycetes</taxon>
        <taxon>Chytridiales</taxon>
        <taxon>Chytriomycetaceae</taxon>
        <taxon>Rhizoclosmatium</taxon>
    </lineage>
</organism>
<reference evidence="9 10" key="1">
    <citation type="submission" date="2016-07" db="EMBL/GenBank/DDBJ databases">
        <title>Pervasive Adenine N6-methylation of Active Genes in Fungi.</title>
        <authorList>
            <consortium name="DOE Joint Genome Institute"/>
            <person name="Mondo S.J."/>
            <person name="Dannebaum R.O."/>
            <person name="Kuo R.C."/>
            <person name="Labutti K."/>
            <person name="Haridas S."/>
            <person name="Kuo A."/>
            <person name="Salamov A."/>
            <person name="Ahrendt S.R."/>
            <person name="Lipzen A."/>
            <person name="Sullivan W."/>
            <person name="Andreopoulos W.B."/>
            <person name="Clum A."/>
            <person name="Lindquist E."/>
            <person name="Daum C."/>
            <person name="Ramamoorthy G.K."/>
            <person name="Gryganskyi A."/>
            <person name="Culley D."/>
            <person name="Magnuson J.K."/>
            <person name="James T.Y."/>
            <person name="O'Malley M.A."/>
            <person name="Stajich J.E."/>
            <person name="Spatafora J.W."/>
            <person name="Visel A."/>
            <person name="Grigoriev I.V."/>
        </authorList>
    </citation>
    <scope>NUCLEOTIDE SEQUENCE [LARGE SCALE GENOMIC DNA]</scope>
    <source>
        <strain evidence="9 10">JEL800</strain>
    </source>
</reference>
<dbReference type="Proteomes" id="UP000193642">
    <property type="component" value="Unassembled WGS sequence"/>
</dbReference>
<dbReference type="GO" id="GO:0000398">
    <property type="term" value="P:mRNA splicing, via spliceosome"/>
    <property type="evidence" value="ECO:0007669"/>
    <property type="project" value="InterPro"/>
</dbReference>
<evidence type="ECO:0000256" key="2">
    <source>
        <dbReference type="ARBA" id="ARBA00022737"/>
    </source>
</evidence>
<dbReference type="InterPro" id="IPR000504">
    <property type="entry name" value="RRM_dom"/>
</dbReference>
<dbReference type="PROSITE" id="PS50102">
    <property type="entry name" value="RRM"/>
    <property type="match status" value="1"/>
</dbReference>
<dbReference type="GO" id="GO:0008270">
    <property type="term" value="F:zinc ion binding"/>
    <property type="evidence" value="ECO:0007669"/>
    <property type="project" value="UniProtKB-KW"/>
</dbReference>
<evidence type="ECO:0000313" key="9">
    <source>
        <dbReference type="EMBL" id="ORY46048.1"/>
    </source>
</evidence>
<dbReference type="GO" id="GO:0003723">
    <property type="term" value="F:RNA binding"/>
    <property type="evidence" value="ECO:0007669"/>
    <property type="project" value="UniProtKB-UniRule"/>
</dbReference>
<evidence type="ECO:0000256" key="4">
    <source>
        <dbReference type="ARBA" id="ARBA00022833"/>
    </source>
</evidence>
<dbReference type="SUPFAM" id="SSF54928">
    <property type="entry name" value="RNA-binding domain, RBD"/>
    <property type="match status" value="1"/>
</dbReference>
<feature type="zinc finger region" description="C3H1-type" evidence="6">
    <location>
        <begin position="22"/>
        <end position="50"/>
    </location>
</feature>
<dbReference type="PANTHER" id="PTHR12620">
    <property type="entry name" value="U2 SNRNP AUXILIARY FACTOR, SMALL SUBUNIT"/>
    <property type="match status" value="1"/>
</dbReference>
<comment type="caution">
    <text evidence="9">The sequence shown here is derived from an EMBL/GenBank/DDBJ whole genome shotgun (WGS) entry which is preliminary data.</text>
</comment>
<sequence length="434" mass="48343">MAAKDALEELRRLQQLEQQLETDTRPACPFFAKVGACRYGPTCSRAHLLPPESTTILLPNMHSDPLLLPKQRTLNLEDEELSEEVDEKQLQQNFIEFFEDTHDEFLGVGEVVQFKVCRNQTPHLRGNVYVQYKTPAQAAAAVQKFNNRFFGGMRLAAYLVTVPSWKSAICGTRGCPRGKCAISCMCLGIRVGFIRTLITTLERVMMGDGIGVVGIDIAIDLGIEAEVVVVEVVVADEMKEILKEMVVVERGRGVVIEVNAMVTDGIGTGMKEETILHQGTGVMFRGIEKFVVATEVWTEALIGEWTEVVRGVWIEALIETMEPGEGAVIGTLAVSAVGMQCTVLQNVMEVWKDEKRQGDKGRVLHYHRHMHLVAQLMIAVYHKVAGHQMMRLTCMGSTLEGQQTTDALAMNDRTDTTRALADEITNKRTLKKRR</sequence>
<dbReference type="Pfam" id="PF00642">
    <property type="entry name" value="zf-CCCH"/>
    <property type="match status" value="1"/>
</dbReference>
<dbReference type="EMBL" id="MCGO01000018">
    <property type="protein sequence ID" value="ORY46048.1"/>
    <property type="molecule type" value="Genomic_DNA"/>
</dbReference>
<evidence type="ECO:0000313" key="10">
    <source>
        <dbReference type="Proteomes" id="UP000193642"/>
    </source>
</evidence>
<dbReference type="Gene3D" id="3.30.70.330">
    <property type="match status" value="1"/>
</dbReference>
<keyword evidence="3 6" id="KW-0863">Zinc-finger</keyword>
<keyword evidence="10" id="KW-1185">Reference proteome</keyword>
<dbReference type="InterPro" id="IPR000571">
    <property type="entry name" value="Znf_CCCH"/>
</dbReference>
<dbReference type="AlphaFoldDB" id="A0A1Y2CG62"/>
<keyword evidence="2" id="KW-0677">Repeat</keyword>
<keyword evidence="5" id="KW-0694">RNA-binding</keyword>
<feature type="domain" description="RRM" evidence="7">
    <location>
        <begin position="72"/>
        <end position="162"/>
    </location>
</feature>
<feature type="domain" description="C3H1-type" evidence="8">
    <location>
        <begin position="22"/>
        <end position="50"/>
    </location>
</feature>
<evidence type="ECO:0000256" key="5">
    <source>
        <dbReference type="PROSITE-ProRule" id="PRU00176"/>
    </source>
</evidence>
<gene>
    <name evidence="9" type="ORF">BCR33DRAFT_765254</name>
</gene>
<evidence type="ECO:0000259" key="8">
    <source>
        <dbReference type="PROSITE" id="PS50103"/>
    </source>
</evidence>
<evidence type="ECO:0000256" key="3">
    <source>
        <dbReference type="ARBA" id="ARBA00022771"/>
    </source>
</evidence>
<dbReference type="InterPro" id="IPR009145">
    <property type="entry name" value="U2AF_small"/>
</dbReference>
<dbReference type="SMART" id="SM00356">
    <property type="entry name" value="ZnF_C3H1"/>
    <property type="match status" value="1"/>
</dbReference>
<dbReference type="Pfam" id="PF00076">
    <property type="entry name" value="RRM_1"/>
    <property type="match status" value="1"/>
</dbReference>
<dbReference type="PROSITE" id="PS50103">
    <property type="entry name" value="ZF_C3H1"/>
    <property type="match status" value="1"/>
</dbReference>
<accession>A0A1Y2CG62</accession>
<dbReference type="InterPro" id="IPR003954">
    <property type="entry name" value="RRM_euk-type"/>
</dbReference>
<dbReference type="GO" id="GO:0089701">
    <property type="term" value="C:U2AF complex"/>
    <property type="evidence" value="ECO:0007669"/>
    <property type="project" value="InterPro"/>
</dbReference>
<dbReference type="SMART" id="SM00361">
    <property type="entry name" value="RRM_1"/>
    <property type="match status" value="1"/>
</dbReference>
<keyword evidence="4 6" id="KW-0862">Zinc</keyword>
<keyword evidence="1 6" id="KW-0479">Metal-binding</keyword>
<dbReference type="InterPro" id="IPR012677">
    <property type="entry name" value="Nucleotide-bd_a/b_plait_sf"/>
</dbReference>
<protein>
    <recommendedName>
        <fullName evidence="11">C3H1-type domain-containing protein</fullName>
    </recommendedName>
</protein>
<evidence type="ECO:0000259" key="7">
    <source>
        <dbReference type="PROSITE" id="PS50102"/>
    </source>
</evidence>
<dbReference type="OrthoDB" id="423462at2759"/>
<dbReference type="STRING" id="329046.A0A1Y2CG62"/>
<evidence type="ECO:0000256" key="6">
    <source>
        <dbReference type="PROSITE-ProRule" id="PRU00723"/>
    </source>
</evidence>